<dbReference type="AlphaFoldDB" id="C0XNG2"/>
<gene>
    <name evidence="2" type="ORF">HMPREF0519_2773</name>
</gene>
<organism evidence="2 3">
    <name type="scientific">Lentilactobacillus hilgardii (strain ATCC 8290 / DSM 20176 / CCUG 30140 / JCM 1155 / KCTC 3500 / NBRC 15886 / NCIMB 8040 / NRRL B-1843 / 9)</name>
    <dbReference type="NCBI Taxonomy" id="1423757"/>
    <lineage>
        <taxon>Bacteria</taxon>
        <taxon>Bacillati</taxon>
        <taxon>Bacillota</taxon>
        <taxon>Bacilli</taxon>
        <taxon>Lactobacillales</taxon>
        <taxon>Lactobacillaceae</taxon>
        <taxon>Lentilactobacillus</taxon>
    </lineage>
</organism>
<evidence type="ECO:0000313" key="2">
    <source>
        <dbReference type="EMBL" id="EEI23088.1"/>
    </source>
</evidence>
<reference evidence="2 3" key="1">
    <citation type="submission" date="2009-01" db="EMBL/GenBank/DDBJ databases">
        <authorList>
            <person name="Qin X."/>
            <person name="Bachman B."/>
            <person name="Battles P."/>
            <person name="Bell A."/>
            <person name="Bess C."/>
            <person name="Bickham C."/>
            <person name="Chaboub L."/>
            <person name="Chen D."/>
            <person name="Coyle M."/>
            <person name="Deiros D.R."/>
            <person name="Dinh H."/>
            <person name="Forbes L."/>
            <person name="Fowler G."/>
            <person name="Francisco L."/>
            <person name="Fu Q."/>
            <person name="Gubbala S."/>
            <person name="Hale W."/>
            <person name="Han Y."/>
            <person name="Hemphill L."/>
            <person name="Highlander S.K."/>
            <person name="Hirani K."/>
            <person name="Hogues M."/>
            <person name="Jackson L."/>
            <person name="Jakkamsetti A."/>
            <person name="Javaid M."/>
            <person name="Jiang H."/>
            <person name="Korchina V."/>
            <person name="Kovar C."/>
            <person name="Lara F."/>
            <person name="Lee S."/>
            <person name="Mata R."/>
            <person name="Mathew T."/>
            <person name="Moen C."/>
            <person name="Morales K."/>
            <person name="Munidasa M."/>
            <person name="Nazareth L."/>
            <person name="Ngo R."/>
            <person name="Nguyen L."/>
            <person name="Okwuonu G."/>
            <person name="Ongeri F."/>
            <person name="Patil S."/>
            <person name="Petrosino J."/>
            <person name="Pham C."/>
            <person name="Pham P."/>
            <person name="Pu L.-L."/>
            <person name="Puazo M."/>
            <person name="Raj R."/>
            <person name="Reid J."/>
            <person name="Rouhana J."/>
            <person name="Saada N."/>
            <person name="Shang Y."/>
            <person name="Simmons D."/>
            <person name="Thornton R."/>
            <person name="Warren J."/>
            <person name="Weissenberger G."/>
            <person name="Zhang J."/>
            <person name="Zhang L."/>
            <person name="Zhou C."/>
            <person name="Zhu D."/>
            <person name="Muzny D."/>
            <person name="Worley K."/>
            <person name="Gibbs R."/>
        </authorList>
    </citation>
    <scope>NUCLEOTIDE SEQUENCE [LARGE SCALE GENOMIC DNA]</scope>
    <source>
        <strain evidence="3">ATCC 8290 / DSM 20176 / CCUG 30140 / JCM 1155 / KCTC 3500 / NBRC 15886 / NCIMB 8040 / NRRL B-1843 / 9</strain>
    </source>
</reference>
<evidence type="ECO:0000313" key="3">
    <source>
        <dbReference type="Proteomes" id="UP000003752"/>
    </source>
</evidence>
<evidence type="ECO:0000256" key="1">
    <source>
        <dbReference type="SAM" id="MobiDB-lite"/>
    </source>
</evidence>
<keyword evidence="3" id="KW-1185">Reference proteome</keyword>
<dbReference type="EMBL" id="ACGP01000229">
    <property type="protein sequence ID" value="EEI23088.1"/>
    <property type="molecule type" value="Genomic_DNA"/>
</dbReference>
<accession>C0XNG2</accession>
<feature type="compositionally biased region" description="Low complexity" evidence="1">
    <location>
        <begin position="12"/>
        <end position="42"/>
    </location>
</feature>
<name>C0XNG2_LENH9</name>
<sequence>MGLLTIGMAGCSSNSSNSSSSSSSSKAQESQSQVQSSSAVTSSSETSATYAFKGQKAIRIRYENVHYTTRLDNDYQEERLYQKVPGSTTNNRVYHWDSLNVSDRQDVYVDKKAIATFKDDDNADEYDHEDFYRISFGRNAHQKYWASDDVIENEANEGYDD</sequence>
<dbReference type="HOGENOM" id="CLU_1584374_0_0_9"/>
<protein>
    <submittedName>
        <fullName evidence="2">Uncharacterized protein</fullName>
    </submittedName>
</protein>
<proteinExistence type="predicted"/>
<feature type="region of interest" description="Disordered" evidence="1">
    <location>
        <begin position="1"/>
        <end position="42"/>
    </location>
</feature>
<dbReference type="Proteomes" id="UP000003752">
    <property type="component" value="Unassembled WGS sequence"/>
</dbReference>
<comment type="caution">
    <text evidence="2">The sequence shown here is derived from an EMBL/GenBank/DDBJ whole genome shotgun (WGS) entry which is preliminary data.</text>
</comment>